<dbReference type="EMBL" id="UYYA01003999">
    <property type="protein sequence ID" value="VDM58623.1"/>
    <property type="molecule type" value="Genomic_DNA"/>
</dbReference>
<sequence>MTSIYAIYETSTLSVVIARDLRLSEALTNLRRYRVINVVFVVVVVVVVVVIVLVRVLSQGRTQLAYCRR</sequence>
<name>A0A0R3PPD0_ANGCS</name>
<keyword evidence="1" id="KW-0812">Transmembrane</keyword>
<evidence type="ECO:0000313" key="3">
    <source>
        <dbReference type="Proteomes" id="UP000267027"/>
    </source>
</evidence>
<evidence type="ECO:0000256" key="1">
    <source>
        <dbReference type="SAM" id="Phobius"/>
    </source>
</evidence>
<dbReference type="WBParaSite" id="ACOC_0000703701-mRNA-1">
    <property type="protein sequence ID" value="ACOC_0000703701-mRNA-1"/>
    <property type="gene ID" value="ACOC_0000703701"/>
</dbReference>
<organism evidence="4">
    <name type="scientific">Angiostrongylus costaricensis</name>
    <name type="common">Nematode worm</name>
    <dbReference type="NCBI Taxonomy" id="334426"/>
    <lineage>
        <taxon>Eukaryota</taxon>
        <taxon>Metazoa</taxon>
        <taxon>Ecdysozoa</taxon>
        <taxon>Nematoda</taxon>
        <taxon>Chromadorea</taxon>
        <taxon>Rhabditida</taxon>
        <taxon>Rhabditina</taxon>
        <taxon>Rhabditomorpha</taxon>
        <taxon>Strongyloidea</taxon>
        <taxon>Metastrongylidae</taxon>
        <taxon>Angiostrongylus</taxon>
    </lineage>
</organism>
<dbReference type="Proteomes" id="UP000267027">
    <property type="component" value="Unassembled WGS sequence"/>
</dbReference>
<dbReference type="AlphaFoldDB" id="A0A0R3PPD0"/>
<gene>
    <name evidence="2" type="ORF">ACOC_LOCUS7038</name>
</gene>
<feature type="transmembrane region" description="Helical" evidence="1">
    <location>
        <begin position="35"/>
        <end position="58"/>
    </location>
</feature>
<protein>
    <submittedName>
        <fullName evidence="4">Col_cuticle_N domain-containing protein</fullName>
    </submittedName>
</protein>
<evidence type="ECO:0000313" key="2">
    <source>
        <dbReference type="EMBL" id="VDM58623.1"/>
    </source>
</evidence>
<evidence type="ECO:0000313" key="4">
    <source>
        <dbReference type="WBParaSite" id="ACOC_0000703701-mRNA-1"/>
    </source>
</evidence>
<keyword evidence="1" id="KW-0472">Membrane</keyword>
<keyword evidence="3" id="KW-1185">Reference proteome</keyword>
<proteinExistence type="predicted"/>
<reference evidence="4" key="1">
    <citation type="submission" date="2017-02" db="UniProtKB">
        <authorList>
            <consortium name="WormBaseParasite"/>
        </authorList>
    </citation>
    <scope>IDENTIFICATION</scope>
</reference>
<accession>A0A0R3PPD0</accession>
<reference evidence="2 3" key="2">
    <citation type="submission" date="2018-11" db="EMBL/GenBank/DDBJ databases">
        <authorList>
            <consortium name="Pathogen Informatics"/>
        </authorList>
    </citation>
    <scope>NUCLEOTIDE SEQUENCE [LARGE SCALE GENOMIC DNA]</scope>
    <source>
        <strain evidence="2 3">Costa Rica</strain>
    </source>
</reference>
<keyword evidence="1" id="KW-1133">Transmembrane helix</keyword>